<dbReference type="PANTHER" id="PTHR34478">
    <property type="entry name" value="PROTEIN LEMA"/>
    <property type="match status" value="1"/>
</dbReference>
<gene>
    <name evidence="7" type="ORF">BC008_00635</name>
    <name evidence="8" type="ORF">BC008_00700</name>
</gene>
<evidence type="ECO:0000313" key="7">
    <source>
        <dbReference type="EMBL" id="KST68297.1"/>
    </source>
</evidence>
<evidence type="ECO:0000256" key="5">
    <source>
        <dbReference type="ARBA" id="ARBA00023136"/>
    </source>
</evidence>
<evidence type="ECO:0000313" key="8">
    <source>
        <dbReference type="EMBL" id="KST68309.1"/>
    </source>
</evidence>
<name>A0A0V7ZUH5_9CYAN</name>
<organism evidence="8 9">
    <name type="scientific">Mastigocoleus testarum BC008</name>
    <dbReference type="NCBI Taxonomy" id="371196"/>
    <lineage>
        <taxon>Bacteria</taxon>
        <taxon>Bacillati</taxon>
        <taxon>Cyanobacteriota</taxon>
        <taxon>Cyanophyceae</taxon>
        <taxon>Nostocales</taxon>
        <taxon>Hapalosiphonaceae</taxon>
        <taxon>Mastigocoleus</taxon>
    </lineage>
</organism>
<dbReference type="AlphaFoldDB" id="A0A0V7ZUH5"/>
<dbReference type="Gene3D" id="1.20.1440.20">
    <property type="entry name" value="LemA-like domain"/>
    <property type="match status" value="1"/>
</dbReference>
<dbReference type="PANTHER" id="PTHR34478:SF2">
    <property type="entry name" value="MEMBRANE PROTEIN"/>
    <property type="match status" value="1"/>
</dbReference>
<evidence type="ECO:0008006" key="10">
    <source>
        <dbReference type="Google" id="ProtNLM"/>
    </source>
</evidence>
<dbReference type="InterPro" id="IPR023353">
    <property type="entry name" value="LemA-like_dom_sf"/>
</dbReference>
<dbReference type="InterPro" id="IPR007156">
    <property type="entry name" value="MamQ_LemA"/>
</dbReference>
<comment type="caution">
    <text evidence="8">The sequence shown here is derived from an EMBL/GenBank/DDBJ whole genome shotgun (WGS) entry which is preliminary data.</text>
</comment>
<dbReference type="EMBL" id="LMTZ01000067">
    <property type="protein sequence ID" value="KST68309.1"/>
    <property type="molecule type" value="Genomic_DNA"/>
</dbReference>
<feature type="transmembrane region" description="Helical" evidence="6">
    <location>
        <begin position="77"/>
        <end position="95"/>
    </location>
</feature>
<dbReference type="OrthoDB" id="9804152at2"/>
<dbReference type="EMBL" id="LMTZ01000068">
    <property type="protein sequence ID" value="KST68297.1"/>
    <property type="molecule type" value="Genomic_DNA"/>
</dbReference>
<dbReference type="Proteomes" id="UP000053372">
    <property type="component" value="Unassembled WGS sequence"/>
</dbReference>
<protein>
    <recommendedName>
        <fullName evidence="10">LemA family protein</fullName>
    </recommendedName>
</protein>
<dbReference type="RefSeq" id="WP_027844980.1">
    <property type="nucleotide sequence ID" value="NZ_LMTZ01000067.1"/>
</dbReference>
<keyword evidence="9" id="KW-1185">Reference proteome</keyword>
<evidence type="ECO:0000256" key="6">
    <source>
        <dbReference type="SAM" id="Phobius"/>
    </source>
</evidence>
<evidence type="ECO:0000313" key="9">
    <source>
        <dbReference type="Proteomes" id="UP000053372"/>
    </source>
</evidence>
<dbReference type="Pfam" id="PF04011">
    <property type="entry name" value="LemA"/>
    <property type="match status" value="1"/>
</dbReference>
<evidence type="ECO:0000256" key="1">
    <source>
        <dbReference type="ARBA" id="ARBA00004167"/>
    </source>
</evidence>
<reference evidence="8 9" key="1">
    <citation type="journal article" date="2015" name="Genome Announc.">
        <title>Draft Genome of the Euendolithic (true boring) Cyanobacterium Mastigocoleus testarum strain BC008.</title>
        <authorList>
            <person name="Guida B.S."/>
            <person name="Garcia-Pichel F."/>
        </authorList>
    </citation>
    <scope>NUCLEOTIDE SEQUENCE [LARGE SCALE GENOMIC DNA]</scope>
    <source>
        <strain evidence="8 9">BC008</strain>
    </source>
</reference>
<dbReference type="GO" id="GO:0016020">
    <property type="term" value="C:membrane"/>
    <property type="evidence" value="ECO:0007669"/>
    <property type="project" value="UniProtKB-SubCell"/>
</dbReference>
<evidence type="ECO:0000256" key="4">
    <source>
        <dbReference type="ARBA" id="ARBA00022989"/>
    </source>
</evidence>
<keyword evidence="5 6" id="KW-0472">Membrane</keyword>
<sequence length="256" mass="29122">MINQEIRIPSDIAPEVLELASRYYAEQEKSYSDSELVEAATEAGIPARFIEQAIKDIRAQHQHKIEQHRQAIKHRQMLLKISAVLLVAIALWNVWTYNSLSGAALKTEAAWAQVENQLQRRTDLIPNLVSVTQTYAQHEKELISLLVQSREAYLQAVTSSEKATAMVQVNQAIGRFRNLVSTNPQLQSSQLFVNLQYELAGTENRLAVERMRYNRSVQNYNQKIQGFPNSLIAKALGFEKQSFFRATTSHVPQITK</sequence>
<proteinExistence type="inferred from homology"/>
<accession>A0A0V7ZUH5</accession>
<keyword evidence="3 6" id="KW-0812">Transmembrane</keyword>
<evidence type="ECO:0000256" key="2">
    <source>
        <dbReference type="ARBA" id="ARBA00008854"/>
    </source>
</evidence>
<comment type="similarity">
    <text evidence="2">Belongs to the LemA family.</text>
</comment>
<dbReference type="SUPFAM" id="SSF140478">
    <property type="entry name" value="LemA-like"/>
    <property type="match status" value="1"/>
</dbReference>
<comment type="subcellular location">
    <subcellularLocation>
        <location evidence="1">Membrane</location>
        <topology evidence="1">Single-pass membrane protein</topology>
    </subcellularLocation>
</comment>
<evidence type="ECO:0000256" key="3">
    <source>
        <dbReference type="ARBA" id="ARBA00022692"/>
    </source>
</evidence>
<keyword evidence="4 6" id="KW-1133">Transmembrane helix</keyword>